<gene>
    <name evidence="1" type="ORF">ABLV49_00800</name>
</gene>
<reference evidence="1" key="1">
    <citation type="submission" date="2024-05" db="EMBL/GenBank/DDBJ databases">
        <authorList>
            <person name="Bunk B."/>
            <person name="Swiderski J."/>
            <person name="Sproer C."/>
            <person name="Thiel V."/>
        </authorList>
    </citation>
    <scope>NUCLEOTIDE SEQUENCE</scope>
    <source>
        <strain evidence="1">DSM 17735</strain>
    </source>
</reference>
<proteinExistence type="predicted"/>
<dbReference type="RefSeq" id="WP_349279762.1">
    <property type="nucleotide sequence ID" value="NZ_CBCSCU010000013.1"/>
</dbReference>
<name>A0AAU7LS25_9BURK</name>
<sequence length="102" mass="10884">MSAPWFSKPLGDGVWAYSLSNQARDAFEPLFVLAGRPLEMAVFTRHQSAGRLHCEVTAYFSPAAATVAHVLDARPCGAPSRGNLDLLAGDPACWPVIFPDGA</sequence>
<organism evidence="1">
    <name type="scientific">Polaromonas hydrogenivorans</name>
    <dbReference type="NCBI Taxonomy" id="335476"/>
    <lineage>
        <taxon>Bacteria</taxon>
        <taxon>Pseudomonadati</taxon>
        <taxon>Pseudomonadota</taxon>
        <taxon>Betaproteobacteria</taxon>
        <taxon>Burkholderiales</taxon>
        <taxon>Comamonadaceae</taxon>
        <taxon>Polaromonas</taxon>
    </lineage>
</organism>
<dbReference type="EMBL" id="CP157675">
    <property type="protein sequence ID" value="XBP70410.1"/>
    <property type="molecule type" value="Genomic_DNA"/>
</dbReference>
<protein>
    <submittedName>
        <fullName evidence="1">Uncharacterized protein</fullName>
    </submittedName>
</protein>
<dbReference type="AlphaFoldDB" id="A0AAU7LS25"/>
<accession>A0AAU7LS25</accession>
<evidence type="ECO:0000313" key="1">
    <source>
        <dbReference type="EMBL" id="XBP70410.1"/>
    </source>
</evidence>